<dbReference type="SMART" id="SM00421">
    <property type="entry name" value="HTH_LUXR"/>
    <property type="match status" value="1"/>
</dbReference>
<dbReference type="AlphaFoldDB" id="A0A7X6DM87"/>
<dbReference type="PANTHER" id="PTHR43214:SF43">
    <property type="entry name" value="TWO-COMPONENT RESPONSE REGULATOR"/>
    <property type="match status" value="1"/>
</dbReference>
<dbReference type="PROSITE" id="PS00622">
    <property type="entry name" value="HTH_LUXR_1"/>
    <property type="match status" value="1"/>
</dbReference>
<proteinExistence type="predicted"/>
<sequence length="223" mass="24987">MTKIRILIADDHRVVREGLAAILKSRSDMDVVGEAINGFEVIEKTKALKPDVILMDISMPQMNGVEATRAVRKISPEIGIIVLTMHDDDATIFELVRTGVHGYLLKDADSSEIVKAIQSIYKGESIIHPSIARKILGEFSQLGPEQIKKADRQMYNLSGREVDVLRRVAKGKTNKEIASELQLSEKTIKNHVRNIFHKMGVYDRTEAAMKGVQEGIIDLEQRK</sequence>
<name>A0A7X6DM87_9BACT</name>
<feature type="domain" description="HTH luxR-type" evidence="4">
    <location>
        <begin position="150"/>
        <end position="215"/>
    </location>
</feature>
<comment type="caution">
    <text evidence="6">The sequence shown here is derived from an EMBL/GenBank/DDBJ whole genome shotgun (WGS) entry which is preliminary data.</text>
</comment>
<dbReference type="PRINTS" id="PR00038">
    <property type="entry name" value="HTHLUXR"/>
</dbReference>
<dbReference type="GO" id="GO:0006355">
    <property type="term" value="P:regulation of DNA-templated transcription"/>
    <property type="evidence" value="ECO:0007669"/>
    <property type="project" value="InterPro"/>
</dbReference>
<reference evidence="6 7" key="1">
    <citation type="journal article" date="2020" name="Nature">
        <title>Bacterial chemolithoautotrophy via manganese oxidation.</title>
        <authorList>
            <person name="Yu H."/>
            <person name="Leadbetter J.R."/>
        </authorList>
    </citation>
    <scope>NUCLEOTIDE SEQUENCE [LARGE SCALE GENOMIC DNA]</scope>
    <source>
        <strain evidence="6 7">Mn-1</strain>
    </source>
</reference>
<dbReference type="Pfam" id="PF00072">
    <property type="entry name" value="Response_reg"/>
    <property type="match status" value="1"/>
</dbReference>
<evidence type="ECO:0000313" key="7">
    <source>
        <dbReference type="Proteomes" id="UP000534783"/>
    </source>
</evidence>
<dbReference type="PANTHER" id="PTHR43214">
    <property type="entry name" value="TWO-COMPONENT RESPONSE REGULATOR"/>
    <property type="match status" value="1"/>
</dbReference>
<evidence type="ECO:0000256" key="3">
    <source>
        <dbReference type="PROSITE-ProRule" id="PRU00169"/>
    </source>
</evidence>
<evidence type="ECO:0000313" key="6">
    <source>
        <dbReference type="EMBL" id="NKE69780.1"/>
    </source>
</evidence>
<keyword evidence="1 3" id="KW-0597">Phosphoprotein</keyword>
<dbReference type="InterPro" id="IPR011006">
    <property type="entry name" value="CheY-like_superfamily"/>
</dbReference>
<dbReference type="Proteomes" id="UP000534783">
    <property type="component" value="Unassembled WGS sequence"/>
</dbReference>
<dbReference type="SUPFAM" id="SSF46894">
    <property type="entry name" value="C-terminal effector domain of the bipartite response regulators"/>
    <property type="match status" value="1"/>
</dbReference>
<dbReference type="RefSeq" id="WP_168058064.1">
    <property type="nucleotide sequence ID" value="NZ_VTOW01000001.1"/>
</dbReference>
<dbReference type="GO" id="GO:0003677">
    <property type="term" value="F:DNA binding"/>
    <property type="evidence" value="ECO:0007669"/>
    <property type="project" value="UniProtKB-KW"/>
</dbReference>
<feature type="modified residue" description="4-aspartylphosphate" evidence="3">
    <location>
        <position position="56"/>
    </location>
</feature>
<dbReference type="EMBL" id="VTOW01000001">
    <property type="protein sequence ID" value="NKE69780.1"/>
    <property type="molecule type" value="Genomic_DNA"/>
</dbReference>
<dbReference type="InterPro" id="IPR000792">
    <property type="entry name" value="Tscrpt_reg_LuxR_C"/>
</dbReference>
<dbReference type="SMART" id="SM00448">
    <property type="entry name" value="REC"/>
    <property type="match status" value="1"/>
</dbReference>
<dbReference type="GO" id="GO:0000160">
    <property type="term" value="P:phosphorelay signal transduction system"/>
    <property type="evidence" value="ECO:0007669"/>
    <property type="project" value="InterPro"/>
</dbReference>
<dbReference type="CDD" id="cd06170">
    <property type="entry name" value="LuxR_C_like"/>
    <property type="match status" value="1"/>
</dbReference>
<dbReference type="SUPFAM" id="SSF52172">
    <property type="entry name" value="CheY-like"/>
    <property type="match status" value="1"/>
</dbReference>
<evidence type="ECO:0000256" key="2">
    <source>
        <dbReference type="ARBA" id="ARBA00023125"/>
    </source>
</evidence>
<protein>
    <submittedName>
        <fullName evidence="6">Response regulator transcription factor</fullName>
    </submittedName>
</protein>
<organism evidence="6 7">
    <name type="scientific">Candidatus Manganitrophus noduliformans</name>
    <dbReference type="NCBI Taxonomy" id="2606439"/>
    <lineage>
        <taxon>Bacteria</taxon>
        <taxon>Pseudomonadati</taxon>
        <taxon>Nitrospirota</taxon>
        <taxon>Nitrospiria</taxon>
        <taxon>Candidatus Troglogloeales</taxon>
        <taxon>Candidatus Manganitrophaceae</taxon>
        <taxon>Candidatus Manganitrophus</taxon>
    </lineage>
</organism>
<accession>A0A7X6DM87</accession>
<gene>
    <name evidence="6" type="ORF">MNODULE_03345</name>
</gene>
<dbReference type="InterPro" id="IPR058245">
    <property type="entry name" value="NreC/VraR/RcsB-like_REC"/>
</dbReference>
<dbReference type="PROSITE" id="PS50043">
    <property type="entry name" value="HTH_LUXR_2"/>
    <property type="match status" value="1"/>
</dbReference>
<keyword evidence="2" id="KW-0238">DNA-binding</keyword>
<keyword evidence="7" id="KW-1185">Reference proteome</keyword>
<evidence type="ECO:0000259" key="5">
    <source>
        <dbReference type="PROSITE" id="PS50110"/>
    </source>
</evidence>
<dbReference type="InterPro" id="IPR016032">
    <property type="entry name" value="Sig_transdc_resp-reg_C-effctor"/>
</dbReference>
<dbReference type="PROSITE" id="PS50110">
    <property type="entry name" value="RESPONSE_REGULATORY"/>
    <property type="match status" value="1"/>
</dbReference>
<feature type="domain" description="Response regulatory" evidence="5">
    <location>
        <begin position="5"/>
        <end position="121"/>
    </location>
</feature>
<evidence type="ECO:0000259" key="4">
    <source>
        <dbReference type="PROSITE" id="PS50043"/>
    </source>
</evidence>
<dbReference type="Gene3D" id="3.40.50.2300">
    <property type="match status" value="1"/>
</dbReference>
<dbReference type="CDD" id="cd17535">
    <property type="entry name" value="REC_NarL-like"/>
    <property type="match status" value="1"/>
</dbReference>
<dbReference type="InterPro" id="IPR001789">
    <property type="entry name" value="Sig_transdc_resp-reg_receiver"/>
</dbReference>
<evidence type="ECO:0000256" key="1">
    <source>
        <dbReference type="ARBA" id="ARBA00022553"/>
    </source>
</evidence>
<dbReference type="Pfam" id="PF00196">
    <property type="entry name" value="GerE"/>
    <property type="match status" value="1"/>
</dbReference>
<dbReference type="InterPro" id="IPR039420">
    <property type="entry name" value="WalR-like"/>
</dbReference>